<dbReference type="SUPFAM" id="SSF48452">
    <property type="entry name" value="TPR-like"/>
    <property type="match status" value="1"/>
</dbReference>
<keyword evidence="3" id="KW-1185">Reference proteome</keyword>
<accession>A0ABU0FA19</accession>
<name>A0ABU0FA19_9HYPH</name>
<evidence type="ECO:0000313" key="3">
    <source>
        <dbReference type="Proteomes" id="UP001237448"/>
    </source>
</evidence>
<sequence>MTSASIKRACIEICALLLMLGAADEAARADSFTFPQIDETTMTRELSQSSVRIFRTSDASAQDGSGFVVDSEAGLIVSAAHVVRGARDAVWVSFANSSDLYKAIVLLPKAAATGTDDQPDIAVLKLEHPESASGAFEVQFDTIDVEHEHRVTGFGRDSPSPLEATGKPGRQSDCNFVIRSPTLHGDSGSAVLTDEGLVDGIAVEGRESGGTSSMAETVVLPMSCVRDVILPFIPDQDTEKILDIFRSGDARALRNAFQPPVVPPRGVNNLRLAKALIWGIAERRKNGQFPVLADPQRMLAVMPIIVERRLGYTLLRDFTLASSTSKFAAGDAFQILGDTLRVAGSKQDAAQAYTEARNLYWSYAASLVPNSWSAIDGKVDGSLDVAKAYKAAADSMTKRGNLTKNEDDYRQAATLAAAAIFHAPDGPLKASSWATLGSASQAAGDVSVAAPAYDAAIKEGVSTLWAKNGLKDSRDQLGTKPALDLDAGFLANRANEATSIAKAFGRNPS</sequence>
<evidence type="ECO:0000313" key="2">
    <source>
        <dbReference type="EMBL" id="MDQ0391467.1"/>
    </source>
</evidence>
<dbReference type="EMBL" id="JAUSVK010000001">
    <property type="protein sequence ID" value="MDQ0391467.1"/>
    <property type="molecule type" value="Genomic_DNA"/>
</dbReference>
<protein>
    <submittedName>
        <fullName evidence="2">Tetratricopeptide (TPR) repeat protein</fullName>
    </submittedName>
</protein>
<dbReference type="RefSeq" id="WP_307423831.1">
    <property type="nucleotide sequence ID" value="NZ_JAUSVK010000001.1"/>
</dbReference>
<dbReference type="Gene3D" id="1.25.40.10">
    <property type="entry name" value="Tetratricopeptide repeat domain"/>
    <property type="match status" value="1"/>
</dbReference>
<dbReference type="Gene3D" id="2.40.10.120">
    <property type="match status" value="1"/>
</dbReference>
<dbReference type="Proteomes" id="UP001237448">
    <property type="component" value="Unassembled WGS sequence"/>
</dbReference>
<reference evidence="2 3" key="1">
    <citation type="submission" date="2023-07" db="EMBL/GenBank/DDBJ databases">
        <title>Genomic Encyclopedia of Type Strains, Phase IV (KMG-IV): sequencing the most valuable type-strain genomes for metagenomic binning, comparative biology and taxonomic classification.</title>
        <authorList>
            <person name="Goeker M."/>
        </authorList>
    </citation>
    <scope>NUCLEOTIDE SEQUENCE [LARGE SCALE GENOMIC DNA]</scope>
    <source>
        <strain evidence="2 3">DSM 5896</strain>
    </source>
</reference>
<proteinExistence type="predicted"/>
<comment type="caution">
    <text evidence="2">The sequence shown here is derived from an EMBL/GenBank/DDBJ whole genome shotgun (WGS) entry which is preliminary data.</text>
</comment>
<dbReference type="InterPro" id="IPR009003">
    <property type="entry name" value="Peptidase_S1_PA"/>
</dbReference>
<feature type="region of interest" description="Disordered" evidence="1">
    <location>
        <begin position="152"/>
        <end position="171"/>
    </location>
</feature>
<evidence type="ECO:0000256" key="1">
    <source>
        <dbReference type="SAM" id="MobiDB-lite"/>
    </source>
</evidence>
<dbReference type="SUPFAM" id="SSF50494">
    <property type="entry name" value="Trypsin-like serine proteases"/>
    <property type="match status" value="1"/>
</dbReference>
<organism evidence="2 3">
    <name type="scientific">Labrys monachus</name>
    <dbReference type="NCBI Taxonomy" id="217067"/>
    <lineage>
        <taxon>Bacteria</taxon>
        <taxon>Pseudomonadati</taxon>
        <taxon>Pseudomonadota</taxon>
        <taxon>Alphaproteobacteria</taxon>
        <taxon>Hyphomicrobiales</taxon>
        <taxon>Xanthobacteraceae</taxon>
        <taxon>Labrys</taxon>
    </lineage>
</organism>
<dbReference type="Pfam" id="PF13365">
    <property type="entry name" value="Trypsin_2"/>
    <property type="match status" value="1"/>
</dbReference>
<gene>
    <name evidence="2" type="ORF">J3R73_001259</name>
</gene>
<dbReference type="InterPro" id="IPR011990">
    <property type="entry name" value="TPR-like_helical_dom_sf"/>
</dbReference>